<reference evidence="2" key="1">
    <citation type="journal article" date="2022" name="bioRxiv">
        <title>Sequencing and chromosome-scale assembly of the giantPleurodeles waltlgenome.</title>
        <authorList>
            <person name="Brown T."/>
            <person name="Elewa A."/>
            <person name="Iarovenko S."/>
            <person name="Subramanian E."/>
            <person name="Araus A.J."/>
            <person name="Petzold A."/>
            <person name="Susuki M."/>
            <person name="Suzuki K.-i.T."/>
            <person name="Hayashi T."/>
            <person name="Toyoda A."/>
            <person name="Oliveira C."/>
            <person name="Osipova E."/>
            <person name="Leigh N.D."/>
            <person name="Simon A."/>
            <person name="Yun M.H."/>
        </authorList>
    </citation>
    <scope>NUCLEOTIDE SEQUENCE</scope>
    <source>
        <strain evidence="2">20211129_DDA</strain>
        <tissue evidence="2">Liver</tissue>
    </source>
</reference>
<dbReference type="EMBL" id="JANPWB010000013">
    <property type="protein sequence ID" value="KAJ1105723.1"/>
    <property type="molecule type" value="Genomic_DNA"/>
</dbReference>
<organism evidence="2 3">
    <name type="scientific">Pleurodeles waltl</name>
    <name type="common">Iberian ribbed newt</name>
    <dbReference type="NCBI Taxonomy" id="8319"/>
    <lineage>
        <taxon>Eukaryota</taxon>
        <taxon>Metazoa</taxon>
        <taxon>Chordata</taxon>
        <taxon>Craniata</taxon>
        <taxon>Vertebrata</taxon>
        <taxon>Euteleostomi</taxon>
        <taxon>Amphibia</taxon>
        <taxon>Batrachia</taxon>
        <taxon>Caudata</taxon>
        <taxon>Salamandroidea</taxon>
        <taxon>Salamandridae</taxon>
        <taxon>Pleurodelinae</taxon>
        <taxon>Pleurodeles</taxon>
    </lineage>
</organism>
<name>A0AAV7MUR4_PLEWA</name>
<comment type="caution">
    <text evidence="2">The sequence shown here is derived from an EMBL/GenBank/DDBJ whole genome shotgun (WGS) entry which is preliminary data.</text>
</comment>
<evidence type="ECO:0000313" key="3">
    <source>
        <dbReference type="Proteomes" id="UP001066276"/>
    </source>
</evidence>
<gene>
    <name evidence="2" type="ORF">NDU88_003128</name>
</gene>
<dbReference type="AlphaFoldDB" id="A0AAV7MUR4"/>
<feature type="compositionally biased region" description="Polar residues" evidence="1">
    <location>
        <begin position="221"/>
        <end position="230"/>
    </location>
</feature>
<feature type="region of interest" description="Disordered" evidence="1">
    <location>
        <begin position="333"/>
        <end position="352"/>
    </location>
</feature>
<proteinExistence type="predicted"/>
<evidence type="ECO:0000256" key="1">
    <source>
        <dbReference type="SAM" id="MobiDB-lite"/>
    </source>
</evidence>
<sequence>MYFDDLLNWTGGMGRYQFIQIVMLMFPVMMKSIHSMLQNFTAAIPDHHCQIHATNKETSWPNVIANKDSEEVLQVFIPLDEKQIPEKCLRFTSAQWAFVNSSTTGDNVSTADVEPCSDGWIYDRSKFASTIIIEVRAQFIGLFRKKVRADGACKRKRRLLAPSPARVSGSLILLVESPVSRERESRRRFQAQEEALGPAPSSRCQVPDPPGGISCVPRAGEQTSLSSARGSSWPRPQLALPGPWSSRWNLLCPASVRADGAFKRKRRLLAPPPRRVAGSLILPVESPVSRERESRRRFQVQEEALGPAPSSCCRVLDPPGGISCVPRAGEQTSLSIAGGGSWPRPQLALPGP</sequence>
<feature type="region of interest" description="Disordered" evidence="1">
    <location>
        <begin position="192"/>
        <end position="234"/>
    </location>
</feature>
<protein>
    <submittedName>
        <fullName evidence="2">Uncharacterized protein</fullName>
    </submittedName>
</protein>
<dbReference type="Proteomes" id="UP001066276">
    <property type="component" value="Chromosome 9"/>
</dbReference>
<keyword evidence="3" id="KW-1185">Reference proteome</keyword>
<accession>A0AAV7MUR4</accession>
<evidence type="ECO:0000313" key="2">
    <source>
        <dbReference type="EMBL" id="KAJ1105723.1"/>
    </source>
</evidence>